<name>A0A0P6Y226_9CHLR</name>
<gene>
    <name evidence="1" type="ORF">ADN01_17985</name>
</gene>
<dbReference type="AlphaFoldDB" id="A0A0P6Y226"/>
<protein>
    <submittedName>
        <fullName evidence="1">Uncharacterized protein</fullName>
    </submittedName>
</protein>
<evidence type="ECO:0000313" key="1">
    <source>
        <dbReference type="EMBL" id="KPL75715.1"/>
    </source>
</evidence>
<dbReference type="STRING" id="229921.ADN01_17985"/>
<organism evidence="1 2">
    <name type="scientific">Levilinea saccharolytica</name>
    <dbReference type="NCBI Taxonomy" id="229921"/>
    <lineage>
        <taxon>Bacteria</taxon>
        <taxon>Bacillati</taxon>
        <taxon>Chloroflexota</taxon>
        <taxon>Anaerolineae</taxon>
        <taxon>Anaerolineales</taxon>
        <taxon>Anaerolineaceae</taxon>
        <taxon>Levilinea</taxon>
    </lineage>
</organism>
<reference evidence="1 2" key="1">
    <citation type="submission" date="2015-07" db="EMBL/GenBank/DDBJ databases">
        <title>Genome sequence of Levilinea saccharolytica DSM 16555.</title>
        <authorList>
            <person name="Hemp J."/>
            <person name="Ward L.M."/>
            <person name="Pace L.A."/>
            <person name="Fischer W.W."/>
        </authorList>
    </citation>
    <scope>NUCLEOTIDE SEQUENCE [LARGE SCALE GENOMIC DNA]</scope>
    <source>
        <strain evidence="1 2">KIBI-1</strain>
    </source>
</reference>
<sequence length="257" mass="29376">MPLSPAEKKELLKTYIEFYEEQAKEDISRLNKKIPREVFEQTLDQIGTILLQHSAELSENNDDVKKFLKETPLPSPLDEYLPRDFRVFCLLLNALKQWLSAEQAATDRYLLGGTARKQLRPTSGHCMVTGEKIDEHGELHHPVRDGRPPIYLSKQGHDQVEHLISTTEPEMNSIADTNANANGEQFLAEIMTIKKKYHHSWAQLRKACDFSVGKPVDFTTPQVKATSLTFARRVKDLTGWSPAEILDWMHENGLDLK</sequence>
<dbReference type="Proteomes" id="UP000050501">
    <property type="component" value="Unassembled WGS sequence"/>
</dbReference>
<keyword evidence="2" id="KW-1185">Reference proteome</keyword>
<accession>A0A0P6Y226</accession>
<proteinExistence type="predicted"/>
<evidence type="ECO:0000313" key="2">
    <source>
        <dbReference type="Proteomes" id="UP000050501"/>
    </source>
</evidence>
<comment type="caution">
    <text evidence="1">The sequence shown here is derived from an EMBL/GenBank/DDBJ whole genome shotgun (WGS) entry which is preliminary data.</text>
</comment>
<dbReference type="EMBL" id="LGCM01000065">
    <property type="protein sequence ID" value="KPL75715.1"/>
    <property type="molecule type" value="Genomic_DNA"/>
</dbReference>